<dbReference type="GO" id="GO:0015562">
    <property type="term" value="F:efflux transmembrane transporter activity"/>
    <property type="evidence" value="ECO:0007669"/>
    <property type="project" value="InterPro"/>
</dbReference>
<evidence type="ECO:0000256" key="2">
    <source>
        <dbReference type="SAM" id="MobiDB-lite"/>
    </source>
</evidence>
<name>G9WXS3_9FIRM</name>
<dbReference type="AlphaFoldDB" id="G9WXS3"/>
<dbReference type="SUPFAM" id="SSF56954">
    <property type="entry name" value="Outer membrane efflux proteins (OEP)"/>
    <property type="match status" value="2"/>
</dbReference>
<evidence type="ECO:0008006" key="6">
    <source>
        <dbReference type="Google" id="ProtNLM"/>
    </source>
</evidence>
<evidence type="ECO:0000313" key="4">
    <source>
        <dbReference type="EMBL" id="EHL16920.1"/>
    </source>
</evidence>
<evidence type="ECO:0000256" key="3">
    <source>
        <dbReference type="SAM" id="SignalP"/>
    </source>
</evidence>
<dbReference type="HOGENOM" id="CLU_743448_0_0_9"/>
<feature type="signal peptide" evidence="3">
    <location>
        <begin position="1"/>
        <end position="22"/>
    </location>
</feature>
<accession>G9WXS3</accession>
<keyword evidence="3" id="KW-0732">Signal</keyword>
<keyword evidence="1" id="KW-0175">Coiled coil</keyword>
<evidence type="ECO:0000256" key="1">
    <source>
        <dbReference type="SAM" id="Coils"/>
    </source>
</evidence>
<sequence length="371" mass="42199">MKSRLTAIVLSIAMLIPSLSYAQNKLTYEDAFKKAVQNNLQLEKVQKNLDKVDETLTTGTNKDGQMQNFNKSGQSSGQDMENVITSINSSLQYQNLIDDEKALKMSYDAQRDAIGVGLKNIFLKIEYLEKNENLIQEKIANMRKNISINTIKYKYGMISKLDFENSQLELDKLKNSQKENTLQLESAYKDLSNIVGSKVDQKVEYIKIEYKTLSSLGISKESAIGTAISQAPAIFRQNANIRALEERIKYDLLDKSQTSLPREETSTSVGIQDVNLRINKQSIENAVIETANSIENLELNIKNIDDQIENLQRQSKNMAQLVKLGMKTNIELENLNLKIEDLQMQRRSLLNNHDISLERYTKPYLLSLTGE</sequence>
<organism evidence="4 5">
    <name type="scientific">Peptoanaerobacter stomatis</name>
    <dbReference type="NCBI Taxonomy" id="796937"/>
    <lineage>
        <taxon>Bacteria</taxon>
        <taxon>Bacillati</taxon>
        <taxon>Bacillota</taxon>
        <taxon>Clostridia</taxon>
        <taxon>Peptostreptococcales</taxon>
        <taxon>Filifactoraceae</taxon>
        <taxon>Peptoanaerobacter</taxon>
    </lineage>
</organism>
<feature type="chain" id="PRO_5003527909" description="Outer membrane efflux protein" evidence="3">
    <location>
        <begin position="23"/>
        <end position="371"/>
    </location>
</feature>
<dbReference type="EMBL" id="AFZE01000001">
    <property type="protein sequence ID" value="EHL16920.1"/>
    <property type="molecule type" value="Genomic_DNA"/>
</dbReference>
<feature type="coiled-coil region" evidence="1">
    <location>
        <begin position="280"/>
        <end position="352"/>
    </location>
</feature>
<dbReference type="BioCyc" id="EBAC796937-HMP:GMGH-162-MONOMER"/>
<reference evidence="4 5" key="1">
    <citation type="submission" date="2011-08" db="EMBL/GenBank/DDBJ databases">
        <title>The Genome Sequence of Eubacteriaceae bacterium ACC19a.</title>
        <authorList>
            <consortium name="The Broad Institute Genome Sequencing Platform"/>
            <person name="Earl A."/>
            <person name="Ward D."/>
            <person name="Feldgarden M."/>
            <person name="Gevers D."/>
            <person name="Sizova M."/>
            <person name="Hazen A."/>
            <person name="Epstein S."/>
            <person name="Young S.K."/>
            <person name="Zeng Q."/>
            <person name="Gargeya S."/>
            <person name="Fitzgerald M."/>
            <person name="Haas B."/>
            <person name="Abouelleil A."/>
            <person name="Alvarado L."/>
            <person name="Arachchi H.M."/>
            <person name="Berlin A."/>
            <person name="Brown A."/>
            <person name="Chapman S.B."/>
            <person name="Chen Z."/>
            <person name="Dunbar C."/>
            <person name="Freedman E."/>
            <person name="Gearin G."/>
            <person name="Gellesch M."/>
            <person name="Goldberg J."/>
            <person name="Griggs A."/>
            <person name="Gujja S."/>
            <person name="Heiman D."/>
            <person name="Howarth C."/>
            <person name="Larson L."/>
            <person name="Lui A."/>
            <person name="MacDonald P.J.P."/>
            <person name="Montmayeur A."/>
            <person name="Murphy C."/>
            <person name="Neiman D."/>
            <person name="Pearson M."/>
            <person name="Priest M."/>
            <person name="Roberts A."/>
            <person name="Saif S."/>
            <person name="Shea T."/>
            <person name="Shenoy N."/>
            <person name="Sisk P."/>
            <person name="Stolte C."/>
            <person name="Sykes S."/>
            <person name="Wortman J."/>
            <person name="Nusbaum C."/>
            <person name="Birren B."/>
        </authorList>
    </citation>
    <scope>NUCLEOTIDE SEQUENCE [LARGE SCALE GENOMIC DNA]</scope>
    <source>
        <strain evidence="4 5">ACC19a</strain>
    </source>
</reference>
<comment type="caution">
    <text evidence="4">The sequence shown here is derived from an EMBL/GenBank/DDBJ whole genome shotgun (WGS) entry which is preliminary data.</text>
</comment>
<gene>
    <name evidence="4" type="ORF">HMPREF9629_00162</name>
</gene>
<dbReference type="Proteomes" id="UP000006437">
    <property type="component" value="Unassembled WGS sequence"/>
</dbReference>
<evidence type="ECO:0000313" key="5">
    <source>
        <dbReference type="Proteomes" id="UP000006437"/>
    </source>
</evidence>
<protein>
    <recommendedName>
        <fullName evidence="6">Outer membrane efflux protein</fullName>
    </recommendedName>
</protein>
<dbReference type="RefSeq" id="WP_009524399.1">
    <property type="nucleotide sequence ID" value="NZ_JH414546.1"/>
</dbReference>
<feature type="region of interest" description="Disordered" evidence="2">
    <location>
        <begin position="57"/>
        <end position="78"/>
    </location>
</feature>
<dbReference type="Gene3D" id="1.20.1600.10">
    <property type="entry name" value="Outer membrane efflux proteins (OEP)"/>
    <property type="match status" value="1"/>
</dbReference>
<proteinExistence type="predicted"/>